<dbReference type="RefSeq" id="WP_307041707.1">
    <property type="nucleotide sequence ID" value="NZ_JAUSYA010000001.1"/>
</dbReference>
<proteinExistence type="predicted"/>
<comment type="caution">
    <text evidence="2">The sequence shown here is derived from an EMBL/GenBank/DDBJ whole genome shotgun (WGS) entry which is preliminary data.</text>
</comment>
<dbReference type="InterPro" id="IPR024344">
    <property type="entry name" value="MDMPI_metal-binding"/>
</dbReference>
<dbReference type="Proteomes" id="UP001243364">
    <property type="component" value="Unassembled WGS sequence"/>
</dbReference>
<keyword evidence="3" id="KW-1185">Reference proteome</keyword>
<dbReference type="Gene3D" id="1.20.120.450">
    <property type="entry name" value="dinb family like domain"/>
    <property type="match status" value="1"/>
</dbReference>
<feature type="domain" description="Mycothiol-dependent maleylpyruvate isomerase metal-binding" evidence="1">
    <location>
        <begin position="16"/>
        <end position="137"/>
    </location>
</feature>
<name>A0ABU0PXB6_STRAH</name>
<protein>
    <submittedName>
        <fullName evidence="2">Uncharacterized protein (TIGR03086 family)</fullName>
    </submittedName>
</protein>
<dbReference type="NCBIfam" id="TIGR03086">
    <property type="entry name" value="TIGR03086 family metal-binding protein"/>
    <property type="match status" value="1"/>
</dbReference>
<organism evidence="2 3">
    <name type="scientific">Streptomyces achromogenes</name>
    <dbReference type="NCBI Taxonomy" id="67255"/>
    <lineage>
        <taxon>Bacteria</taxon>
        <taxon>Bacillati</taxon>
        <taxon>Actinomycetota</taxon>
        <taxon>Actinomycetes</taxon>
        <taxon>Kitasatosporales</taxon>
        <taxon>Streptomycetaceae</taxon>
        <taxon>Streptomyces</taxon>
    </lineage>
</organism>
<gene>
    <name evidence="2" type="ORF">QFZ56_001957</name>
</gene>
<dbReference type="InterPro" id="IPR034660">
    <property type="entry name" value="DinB/YfiT-like"/>
</dbReference>
<accession>A0ABU0PXB6</accession>
<dbReference type="NCBIfam" id="TIGR03083">
    <property type="entry name" value="maleylpyruvate isomerase family mycothiol-dependent enzyme"/>
    <property type="match status" value="1"/>
</dbReference>
<evidence type="ECO:0000259" key="1">
    <source>
        <dbReference type="Pfam" id="PF11716"/>
    </source>
</evidence>
<dbReference type="Pfam" id="PF11716">
    <property type="entry name" value="MDMPI_N"/>
    <property type="match status" value="1"/>
</dbReference>
<dbReference type="SUPFAM" id="SSF109854">
    <property type="entry name" value="DinB/YfiT-like putative metalloenzymes"/>
    <property type="match status" value="1"/>
</dbReference>
<dbReference type="EMBL" id="JAUSYA010000001">
    <property type="protein sequence ID" value="MDQ0682994.1"/>
    <property type="molecule type" value="Genomic_DNA"/>
</dbReference>
<evidence type="ECO:0000313" key="2">
    <source>
        <dbReference type="EMBL" id="MDQ0682994.1"/>
    </source>
</evidence>
<sequence length="201" mass="20291">MTDTDDTTLTFDLGPQAAVVARLAEAVRDDRLDDGTPCPGCAVRNLLGHLTGLAVAFRDAARKDLGPTTDTPPDAAAPDVGPGWREELAKALDALAEAWRDPAAWTGTTRAGGVDLPGAVAAAVAADELVIHGWDLARATGQAYAPDPAALAAAHAFLAGAVDPVTGNGVFGPVVPVPDDAPLLDRALGLSGRDPGGPGRP</sequence>
<reference evidence="2 3" key="1">
    <citation type="submission" date="2023-07" db="EMBL/GenBank/DDBJ databases">
        <title>Comparative genomics of wheat-associated soil bacteria to identify genetic determinants of phenazine resistance.</title>
        <authorList>
            <person name="Mouncey N."/>
        </authorList>
    </citation>
    <scope>NUCLEOTIDE SEQUENCE [LARGE SCALE GENOMIC DNA]</scope>
    <source>
        <strain evidence="2 3">W4I19-2</strain>
    </source>
</reference>
<evidence type="ECO:0000313" key="3">
    <source>
        <dbReference type="Proteomes" id="UP001243364"/>
    </source>
</evidence>
<dbReference type="InterPro" id="IPR017520">
    <property type="entry name" value="CHP03086"/>
</dbReference>
<dbReference type="InterPro" id="IPR017517">
    <property type="entry name" value="Maleyloyr_isom"/>
</dbReference>